<dbReference type="AlphaFoldDB" id="U1MKP7"/>
<dbReference type="GO" id="GO:0000287">
    <property type="term" value="F:magnesium ion binding"/>
    <property type="evidence" value="ECO:0007669"/>
    <property type="project" value="TreeGrafter"/>
</dbReference>
<dbReference type="Gene3D" id="3.40.50.1000">
    <property type="entry name" value="HAD superfamily/HAD-like"/>
    <property type="match status" value="1"/>
</dbReference>
<dbReference type="HOGENOM" id="CLU_815363_0_0_2"/>
<comment type="pathway">
    <text evidence="2">Amino-acid biosynthesis; L-serine biosynthesis; L-serine from 3-phospho-D-glycerate: step 3/3.</text>
</comment>
<dbReference type="GO" id="GO:0006564">
    <property type="term" value="P:L-serine biosynthetic process"/>
    <property type="evidence" value="ECO:0007669"/>
    <property type="project" value="UniProtKB-KW"/>
</dbReference>
<evidence type="ECO:0000256" key="6">
    <source>
        <dbReference type="ARBA" id="ARBA00022723"/>
    </source>
</evidence>
<sequence>MSTGFLKAQTIPGVRAREQKIPRALHSHRSVNSTQILTVPGFGEMTNLQSPPFTLTLRISSAPDTIWRAVTHSVMTSSRGVLIEAASQYIRRERVYDISIVVHVKNSVNTPLNNNANAILKSLPINALHMRLIAFDFDGTLSDSEMTVLLGDRCGVANEMASITDRAMNDEISYAQSLRKRAALLEGLSHKEAHRAFDAVELRPGAGVLIDRLRDANHHVAIFTGGFERGVERALNKADTTVDTIVANRLPVSDGELTGTVDGPLIQGTKDDALLSLAAECDGSIDQTIAIGDGANDLPMLEAADLAVGFVPKDAVRPACDAVVASMDRLTRIFEGYNLL</sequence>
<feature type="active site" description="Proton donor" evidence="11">
    <location>
        <position position="138"/>
    </location>
</feature>
<keyword evidence="5" id="KW-0028">Amino-acid biosynthesis</keyword>
<keyword evidence="7" id="KW-0378">Hydrolase</keyword>
<dbReference type="EC" id="3.1.3.3" evidence="4"/>
<dbReference type="EMBL" id="KE356560">
    <property type="protein sequence ID" value="ERG90179.1"/>
    <property type="molecule type" value="Genomic_DNA"/>
</dbReference>
<keyword evidence="8" id="KW-0460">Magnesium</keyword>
<evidence type="ECO:0000313" key="13">
    <source>
        <dbReference type="Proteomes" id="UP000030649"/>
    </source>
</evidence>
<gene>
    <name evidence="12" type="ORF">J07HQW1_00194</name>
</gene>
<dbReference type="InterPro" id="IPR050582">
    <property type="entry name" value="HAD-like_SerB"/>
</dbReference>
<dbReference type="GO" id="GO:0036424">
    <property type="term" value="F:L-phosphoserine phosphatase activity"/>
    <property type="evidence" value="ECO:0007669"/>
    <property type="project" value="InterPro"/>
</dbReference>
<dbReference type="InterPro" id="IPR036412">
    <property type="entry name" value="HAD-like_sf"/>
</dbReference>
<organism evidence="12 13">
    <name type="scientific">Haloquadratum walsbyi J07HQW1</name>
    <dbReference type="NCBI Taxonomy" id="1238424"/>
    <lineage>
        <taxon>Archaea</taxon>
        <taxon>Methanobacteriati</taxon>
        <taxon>Methanobacteriota</taxon>
        <taxon>Stenosarchaea group</taxon>
        <taxon>Halobacteria</taxon>
        <taxon>Halobacteriales</taxon>
        <taxon>Haloferacaceae</taxon>
        <taxon>Haloquadratum</taxon>
    </lineage>
</organism>
<dbReference type="STRING" id="1238424.J07HQW1_00194"/>
<dbReference type="PANTHER" id="PTHR43344:SF2">
    <property type="entry name" value="PHOSPHOSERINE PHOSPHATASE"/>
    <property type="match status" value="1"/>
</dbReference>
<evidence type="ECO:0000256" key="4">
    <source>
        <dbReference type="ARBA" id="ARBA00012640"/>
    </source>
</evidence>
<dbReference type="GO" id="GO:0005737">
    <property type="term" value="C:cytoplasm"/>
    <property type="evidence" value="ECO:0007669"/>
    <property type="project" value="TreeGrafter"/>
</dbReference>
<comment type="cofactor">
    <cofactor evidence="1">
        <name>Mg(2+)</name>
        <dbReference type="ChEBI" id="CHEBI:18420"/>
    </cofactor>
</comment>
<feature type="active site" description="Nucleophile" evidence="11">
    <location>
        <position position="136"/>
    </location>
</feature>
<dbReference type="PANTHER" id="PTHR43344">
    <property type="entry name" value="PHOSPHOSERINE PHOSPHATASE"/>
    <property type="match status" value="1"/>
</dbReference>
<dbReference type="InterPro" id="IPR023214">
    <property type="entry name" value="HAD_sf"/>
</dbReference>
<dbReference type="InterPro" id="IPR004469">
    <property type="entry name" value="PSP"/>
</dbReference>
<evidence type="ECO:0000256" key="2">
    <source>
        <dbReference type="ARBA" id="ARBA00005135"/>
    </source>
</evidence>
<proteinExistence type="inferred from homology"/>
<dbReference type="SUPFAM" id="SSF56784">
    <property type="entry name" value="HAD-like"/>
    <property type="match status" value="1"/>
</dbReference>
<evidence type="ECO:0000256" key="7">
    <source>
        <dbReference type="ARBA" id="ARBA00022801"/>
    </source>
</evidence>
<reference evidence="12 13" key="1">
    <citation type="journal article" date="2013" name="PLoS ONE">
        <title>Assembly-driven community genomics of a hypersaline microbial ecosystem.</title>
        <authorList>
            <person name="Podell S."/>
            <person name="Ugalde J.A."/>
            <person name="Narasingarao P."/>
            <person name="Banfield J.F."/>
            <person name="Heidelberg K.B."/>
            <person name="Allen E.E."/>
        </authorList>
    </citation>
    <scope>NUCLEOTIDE SEQUENCE [LARGE SCALE GENOMIC DNA]</scope>
    <source>
        <strain evidence="13">J07HQW1</strain>
    </source>
</reference>
<evidence type="ECO:0000256" key="5">
    <source>
        <dbReference type="ARBA" id="ARBA00022605"/>
    </source>
</evidence>
<evidence type="ECO:0000313" key="12">
    <source>
        <dbReference type="EMBL" id="ERG90179.1"/>
    </source>
</evidence>
<evidence type="ECO:0000256" key="9">
    <source>
        <dbReference type="ARBA" id="ARBA00023299"/>
    </source>
</evidence>
<evidence type="ECO:0000256" key="1">
    <source>
        <dbReference type="ARBA" id="ARBA00001946"/>
    </source>
</evidence>
<evidence type="ECO:0000256" key="11">
    <source>
        <dbReference type="PIRSR" id="PIRSR604469-1"/>
    </source>
</evidence>
<evidence type="ECO:0000256" key="3">
    <source>
        <dbReference type="ARBA" id="ARBA00009184"/>
    </source>
</evidence>
<dbReference type="UniPathway" id="UPA00135">
    <property type="reaction ID" value="UER00198"/>
</dbReference>
<protein>
    <recommendedName>
        <fullName evidence="4">phosphoserine phosphatase</fullName>
        <ecNumber evidence="4">3.1.3.3</ecNumber>
    </recommendedName>
    <alternativeName>
        <fullName evidence="10">O-phosphoserine phosphohydrolase</fullName>
    </alternativeName>
</protein>
<dbReference type="Pfam" id="PF12710">
    <property type="entry name" value="HAD"/>
    <property type="match status" value="1"/>
</dbReference>
<dbReference type="NCBIfam" id="TIGR00338">
    <property type="entry name" value="serB"/>
    <property type="match status" value="1"/>
</dbReference>
<evidence type="ECO:0000256" key="10">
    <source>
        <dbReference type="ARBA" id="ARBA00031693"/>
    </source>
</evidence>
<name>U1MKP7_9EURY</name>
<keyword evidence="9" id="KW-0718">Serine biosynthesis</keyword>
<comment type="similarity">
    <text evidence="3">Belongs to the HAD-like hydrolase superfamily. SerB family.</text>
</comment>
<accession>U1MKP7</accession>
<dbReference type="NCBIfam" id="TIGR01488">
    <property type="entry name" value="HAD-SF-IB"/>
    <property type="match status" value="1"/>
</dbReference>
<keyword evidence="6" id="KW-0479">Metal-binding</keyword>
<dbReference type="Proteomes" id="UP000030649">
    <property type="component" value="Unassembled WGS sequence"/>
</dbReference>
<evidence type="ECO:0000256" key="8">
    <source>
        <dbReference type="ARBA" id="ARBA00022842"/>
    </source>
</evidence>